<dbReference type="Proteomes" id="UP000886674">
    <property type="component" value="Unassembled WGS sequence"/>
</dbReference>
<name>A0A9E4TV05_9GAMM</name>
<comment type="caution">
    <text evidence="3">The sequence shown here is derived from an EMBL/GenBank/DDBJ whole genome shotgun (WGS) entry which is preliminary data.</text>
</comment>
<dbReference type="AlphaFoldDB" id="A0A9E4TV05"/>
<dbReference type="PANTHER" id="PTHR37023:SF1">
    <property type="entry name" value="ISSOD25 TRANSPOSASE TNPA_ISSOD25"/>
    <property type="match status" value="1"/>
</dbReference>
<sequence>MEATLQSIFRSEFESYRKMHGLSINQIKAAQAIMDCQRDELGYEEWLCRDDNYVLRQPHSCRHRNCPLCNGSQSREWLEKIKSKLLPCEHYHVVFTLPHELNAIWHYNRRWCADKLFQATAETLRELLKDERYLGGEVGLLSSLHTWGRTQIFHPHMHVLVTGIGLHSDDVCRVENDFLLPVGVLKAKFRGKWLSWLNEAYANNEITLPPGWTELEWRRVLRQVSRKNWNIRIQGAYKHGDGVAIYLSRYVRGGTIKNQQIISADDQRVTFCYKDHHDCKSKTMTLPIAYFYDARVMACRRSRSTSSQILWVICQWCPREAR</sequence>
<evidence type="ECO:0000259" key="1">
    <source>
        <dbReference type="Pfam" id="PF04986"/>
    </source>
</evidence>
<accession>A0A9E4TV05</accession>
<dbReference type="Pfam" id="PF04986">
    <property type="entry name" value="Y2_Tnp"/>
    <property type="match status" value="1"/>
</dbReference>
<dbReference type="PANTHER" id="PTHR37023">
    <property type="entry name" value="TRANSPOSASE"/>
    <property type="match status" value="1"/>
</dbReference>
<dbReference type="InterPro" id="IPR007069">
    <property type="entry name" value="Transposase_32"/>
</dbReference>
<evidence type="ECO:0000313" key="4">
    <source>
        <dbReference type="Proteomes" id="UP000886674"/>
    </source>
</evidence>
<gene>
    <name evidence="3" type="ORF">JAY77_22890</name>
</gene>
<proteinExistence type="predicted"/>
<evidence type="ECO:0000313" key="3">
    <source>
        <dbReference type="EMBL" id="MCG7980979.1"/>
    </source>
</evidence>
<dbReference type="GO" id="GO:0006313">
    <property type="term" value="P:DNA transposition"/>
    <property type="evidence" value="ECO:0007669"/>
    <property type="project" value="InterPro"/>
</dbReference>
<protein>
    <submittedName>
        <fullName evidence="3">Transposase</fullName>
    </submittedName>
</protein>
<dbReference type="EMBL" id="JAEPCR010000182">
    <property type="protein sequence ID" value="MCG7980979.1"/>
    <property type="molecule type" value="Genomic_DNA"/>
</dbReference>
<dbReference type="Pfam" id="PF14319">
    <property type="entry name" value="Zn_Tnp_IS91"/>
    <property type="match status" value="1"/>
</dbReference>
<evidence type="ECO:0000259" key="2">
    <source>
        <dbReference type="Pfam" id="PF14319"/>
    </source>
</evidence>
<reference evidence="3" key="1">
    <citation type="journal article" date="2021" name="Proc. Natl. Acad. Sci. U.S.A.">
        <title>Global biogeography of chemosynthetic symbionts reveals both localized and globally distributed symbiont groups. .</title>
        <authorList>
            <person name="Osvatic J.T."/>
            <person name="Wilkins L.G.E."/>
            <person name="Leibrecht L."/>
            <person name="Leray M."/>
            <person name="Zauner S."/>
            <person name="Polzin J."/>
            <person name="Camacho Y."/>
            <person name="Gros O."/>
            <person name="van Gils J.A."/>
            <person name="Eisen J.A."/>
            <person name="Petersen J.M."/>
            <person name="Yuen B."/>
        </authorList>
    </citation>
    <scope>NUCLEOTIDE SEQUENCE</scope>
    <source>
        <strain evidence="3">MAGclacostrist055</strain>
    </source>
</reference>
<dbReference type="InterPro" id="IPR026889">
    <property type="entry name" value="Zn_Tnp"/>
</dbReference>
<organism evidence="3 4">
    <name type="scientific">Candidatus Thiodiazotropha taylori</name>
    <dbReference type="NCBI Taxonomy" id="2792791"/>
    <lineage>
        <taxon>Bacteria</taxon>
        <taxon>Pseudomonadati</taxon>
        <taxon>Pseudomonadota</taxon>
        <taxon>Gammaproteobacteria</taxon>
        <taxon>Chromatiales</taxon>
        <taxon>Sedimenticolaceae</taxon>
        <taxon>Candidatus Thiodiazotropha</taxon>
    </lineage>
</organism>
<dbReference type="GO" id="GO:0004803">
    <property type="term" value="F:transposase activity"/>
    <property type="evidence" value="ECO:0007669"/>
    <property type="project" value="InterPro"/>
</dbReference>
<dbReference type="GO" id="GO:0003677">
    <property type="term" value="F:DNA binding"/>
    <property type="evidence" value="ECO:0007669"/>
    <property type="project" value="InterPro"/>
</dbReference>
<feature type="domain" description="Transposase zinc-binding" evidence="2">
    <location>
        <begin position="8"/>
        <end position="97"/>
    </location>
</feature>
<feature type="domain" description="Transposase IS801/IS1294" evidence="1">
    <location>
        <begin position="139"/>
        <end position="291"/>
    </location>
</feature>